<sequence length="600" mass="65187">MLVNLLSAAASPLTQEQIQKLQGLVAELNPIQQAWVSGYLAASANSAAVAGIATAPTVESAPLTILYGSQTGNAKGVANKLKEQAQARGLSVQLVNMADYKPANLKKEKFIAIVVSTYGEGEPPEPAEALHGFLASKKAPKLDGVKIAVLGLGDTSYEFFCQTAKDFETRLTALGADVLHARADLDVDYDAQAATWLTGALDAFEPLVKAQAAATPAAANPFAVVSAPASQYNKQNPFAAELSVVQKITGRDSTKDVRHIEISLEGSDITYLPGDALGVYFLNDEARVDEVLALLNLDADAQVKVGEETLSIRTALIEKLELTQSYPGFVEKYAEVTANAALQALVADKAALREYLNERQIYDVIKQNTATIDAQTLVDCLRKLQARLYSIASSQAEVEEEVHLTVGLVEFDAFGEKHHGGCSGYLALRAEEGAKVKVFSEHNDNFRLPQNDDTPVIMIGPGTGIAPFRAFLQERDARGAAGENWLFFGNPHFTQDFLYQVEIQGYVKSGLLTKVDLAFSRDQAQKVYVQDRIREKGAEVVAWLEKGAHLYICGDANRMAKDVHQALVDVLVAHSSRDAEQAEEYLKELRAAHRYQKDVY</sequence>
<evidence type="ECO:0000256" key="4">
    <source>
        <dbReference type="ARBA" id="ARBA00022643"/>
    </source>
</evidence>
<dbReference type="InterPro" id="IPR023173">
    <property type="entry name" value="NADPH_Cyt_P450_Rdtase_alpha"/>
</dbReference>
<dbReference type="Pfam" id="PF00258">
    <property type="entry name" value="Flavodoxin_1"/>
    <property type="match status" value="1"/>
</dbReference>
<dbReference type="EC" id="1.8.1.2" evidence="10"/>
<keyword evidence="14" id="KW-1185">Reference proteome</keyword>
<dbReference type="InterPro" id="IPR001094">
    <property type="entry name" value="Flavdoxin-like"/>
</dbReference>
<dbReference type="Gene3D" id="3.40.50.360">
    <property type="match status" value="1"/>
</dbReference>
<feature type="domain" description="FAD-binding FR-type" evidence="12">
    <location>
        <begin position="235"/>
        <end position="449"/>
    </location>
</feature>
<dbReference type="GO" id="GO:0004783">
    <property type="term" value="F:sulfite reductase (NADPH) activity"/>
    <property type="evidence" value="ECO:0007669"/>
    <property type="project" value="UniProtKB-EC"/>
</dbReference>
<dbReference type="Pfam" id="PF00667">
    <property type="entry name" value="FAD_binding_1"/>
    <property type="match status" value="1"/>
</dbReference>
<dbReference type="PIRSF" id="PIRSF000207">
    <property type="entry name" value="SiR-FP_CysJ"/>
    <property type="match status" value="1"/>
</dbReference>
<evidence type="ECO:0000313" key="13">
    <source>
        <dbReference type="EMBL" id="MFC3033678.1"/>
    </source>
</evidence>
<comment type="pathway">
    <text evidence="10">Sulfur metabolism; hydrogen sulfide biosynthesis; hydrogen sulfide from sulfite (NADPH route): step 1/1.</text>
</comment>
<dbReference type="NCBIfam" id="TIGR01931">
    <property type="entry name" value="cysJ"/>
    <property type="match status" value="1"/>
</dbReference>
<dbReference type="Gene3D" id="3.40.50.80">
    <property type="entry name" value="Nucleotide-binding domain of ferredoxin-NADP reductase (FNR) module"/>
    <property type="match status" value="1"/>
</dbReference>
<evidence type="ECO:0000259" key="11">
    <source>
        <dbReference type="PROSITE" id="PS50902"/>
    </source>
</evidence>
<evidence type="ECO:0000256" key="1">
    <source>
        <dbReference type="ARBA" id="ARBA00022448"/>
    </source>
</evidence>
<comment type="function">
    <text evidence="10">Component of the sulfite reductase complex that catalyzes the 6-electron reduction of sulfite to sulfide. This is one of several activities required for the biosynthesis of L-cysteine from sulfate. The flavoprotein component catalyzes the electron flow from NADPH -&gt; FAD -&gt; FMN to the hemoprotein component.</text>
</comment>
<dbReference type="PROSITE" id="PS51384">
    <property type="entry name" value="FAD_FR"/>
    <property type="match status" value="1"/>
</dbReference>
<evidence type="ECO:0000313" key="14">
    <source>
        <dbReference type="Proteomes" id="UP001595453"/>
    </source>
</evidence>
<dbReference type="InterPro" id="IPR001433">
    <property type="entry name" value="OxRdtase_FAD/NAD-bd"/>
</dbReference>
<dbReference type="PRINTS" id="PR00371">
    <property type="entry name" value="FPNCR"/>
</dbReference>
<evidence type="ECO:0000256" key="3">
    <source>
        <dbReference type="ARBA" id="ARBA00022630"/>
    </source>
</evidence>
<evidence type="ECO:0000259" key="12">
    <source>
        <dbReference type="PROSITE" id="PS51384"/>
    </source>
</evidence>
<dbReference type="Gene3D" id="2.40.30.10">
    <property type="entry name" value="Translation factors"/>
    <property type="match status" value="1"/>
</dbReference>
<dbReference type="InterPro" id="IPR003097">
    <property type="entry name" value="CysJ-like_FAD-binding"/>
</dbReference>
<keyword evidence="8 10" id="KW-0560">Oxidoreductase</keyword>
<gene>
    <name evidence="13" type="ORF">ACFOEE_14225</name>
</gene>
<dbReference type="Gene3D" id="1.20.990.10">
    <property type="entry name" value="NADPH-cytochrome p450 Reductase, Chain A, domain 3"/>
    <property type="match status" value="1"/>
</dbReference>
<feature type="domain" description="Flavodoxin-like" evidence="11">
    <location>
        <begin position="63"/>
        <end position="201"/>
    </location>
</feature>
<proteinExistence type="predicted"/>
<keyword evidence="1 10" id="KW-0813">Transport</keyword>
<evidence type="ECO:0000256" key="8">
    <source>
        <dbReference type="ARBA" id="ARBA00023002"/>
    </source>
</evidence>
<comment type="catalytic activity">
    <reaction evidence="10">
        <text>hydrogen sulfide + 3 NADP(+) + 3 H2O = sulfite + 3 NADPH + 4 H(+)</text>
        <dbReference type="Rhea" id="RHEA:13801"/>
        <dbReference type="ChEBI" id="CHEBI:15377"/>
        <dbReference type="ChEBI" id="CHEBI:15378"/>
        <dbReference type="ChEBI" id="CHEBI:17359"/>
        <dbReference type="ChEBI" id="CHEBI:29919"/>
        <dbReference type="ChEBI" id="CHEBI:57783"/>
        <dbReference type="ChEBI" id="CHEBI:58349"/>
        <dbReference type="EC" id="1.8.1.2"/>
    </reaction>
</comment>
<dbReference type="InterPro" id="IPR017927">
    <property type="entry name" value="FAD-bd_FR_type"/>
</dbReference>
<keyword evidence="7 10" id="KW-0249">Electron transport</keyword>
<keyword evidence="4 10" id="KW-0288">FMN</keyword>
<dbReference type="InterPro" id="IPR001709">
    <property type="entry name" value="Flavoprot_Pyr_Nucl_cyt_Rdtase"/>
</dbReference>
<dbReference type="PANTHER" id="PTHR19384:SF128">
    <property type="entry name" value="NADPH OXIDOREDUCTASE A"/>
    <property type="match status" value="1"/>
</dbReference>
<name>A0ABV7CMB1_9GAMM</name>
<dbReference type="Proteomes" id="UP001595453">
    <property type="component" value="Unassembled WGS sequence"/>
</dbReference>
<comment type="cofactor">
    <cofactor evidence="10">
        <name>FAD</name>
        <dbReference type="ChEBI" id="CHEBI:57692"/>
    </cofactor>
    <text evidence="10">Binds 1 FAD per subunit.</text>
</comment>
<dbReference type="Pfam" id="PF00175">
    <property type="entry name" value="NAD_binding_1"/>
    <property type="match status" value="1"/>
</dbReference>
<keyword evidence="5 10" id="KW-0274">FAD</keyword>
<accession>A0ABV7CMB1</accession>
<keyword evidence="2 10" id="KW-0028">Amino-acid biosynthesis</keyword>
<comment type="caution">
    <text evidence="13">The sequence shown here is derived from an EMBL/GenBank/DDBJ whole genome shotgun (WGS) entry which is preliminary data.</text>
</comment>
<dbReference type="SUPFAM" id="SSF63380">
    <property type="entry name" value="Riboflavin synthase domain-like"/>
    <property type="match status" value="1"/>
</dbReference>
<dbReference type="CDD" id="cd06199">
    <property type="entry name" value="SiR"/>
    <property type="match status" value="1"/>
</dbReference>
<evidence type="ECO:0000256" key="6">
    <source>
        <dbReference type="ARBA" id="ARBA00022857"/>
    </source>
</evidence>
<protein>
    <recommendedName>
        <fullName evidence="10">Sulfite reductase [NADPH] flavoprotein alpha-component</fullName>
        <shortName evidence="10">SiR-FP</shortName>
        <ecNumber evidence="10">1.8.1.2</ecNumber>
    </recommendedName>
</protein>
<dbReference type="PRINTS" id="PR00369">
    <property type="entry name" value="FLAVODOXIN"/>
</dbReference>
<dbReference type="EMBL" id="JBHRSD010000026">
    <property type="protein sequence ID" value="MFC3033678.1"/>
    <property type="molecule type" value="Genomic_DNA"/>
</dbReference>
<dbReference type="InterPro" id="IPR008254">
    <property type="entry name" value="Flavodoxin/NO_synth"/>
</dbReference>
<keyword evidence="9 10" id="KW-0198">Cysteine biosynthesis</keyword>
<evidence type="ECO:0000256" key="2">
    <source>
        <dbReference type="ARBA" id="ARBA00022605"/>
    </source>
</evidence>
<evidence type="ECO:0000256" key="9">
    <source>
        <dbReference type="ARBA" id="ARBA00023192"/>
    </source>
</evidence>
<dbReference type="InterPro" id="IPR010199">
    <property type="entry name" value="CysJ"/>
</dbReference>
<keyword evidence="3 10" id="KW-0285">Flavoprotein</keyword>
<dbReference type="PANTHER" id="PTHR19384">
    <property type="entry name" value="NITRIC OXIDE SYNTHASE-RELATED"/>
    <property type="match status" value="1"/>
</dbReference>
<dbReference type="RefSeq" id="WP_377125517.1">
    <property type="nucleotide sequence ID" value="NZ_JBHRSD010000026.1"/>
</dbReference>
<organism evidence="13 14">
    <name type="scientific">Pseudoalteromonas fenneropenaei</name>
    <dbReference type="NCBI Taxonomy" id="1737459"/>
    <lineage>
        <taxon>Bacteria</taxon>
        <taxon>Pseudomonadati</taxon>
        <taxon>Pseudomonadota</taxon>
        <taxon>Gammaproteobacteria</taxon>
        <taxon>Alteromonadales</taxon>
        <taxon>Pseudoalteromonadaceae</taxon>
        <taxon>Pseudoalteromonas</taxon>
    </lineage>
</organism>
<evidence type="ECO:0000256" key="10">
    <source>
        <dbReference type="PIRNR" id="PIRNR000207"/>
    </source>
</evidence>
<dbReference type="InterPro" id="IPR017938">
    <property type="entry name" value="Riboflavin_synthase-like_b-brl"/>
</dbReference>
<comment type="cofactor">
    <cofactor evidence="10">
        <name>FMN</name>
        <dbReference type="ChEBI" id="CHEBI:58210"/>
    </cofactor>
    <text evidence="10">Binds 1 FMN per subunit.</text>
</comment>
<evidence type="ECO:0000256" key="5">
    <source>
        <dbReference type="ARBA" id="ARBA00022827"/>
    </source>
</evidence>
<dbReference type="SUPFAM" id="SSF52343">
    <property type="entry name" value="Ferredoxin reductase-like, C-terminal NADP-linked domain"/>
    <property type="match status" value="1"/>
</dbReference>
<keyword evidence="6 10" id="KW-0521">NADP</keyword>
<dbReference type="InterPro" id="IPR039261">
    <property type="entry name" value="FNR_nucleotide-bd"/>
</dbReference>
<dbReference type="PROSITE" id="PS50902">
    <property type="entry name" value="FLAVODOXIN_LIKE"/>
    <property type="match status" value="1"/>
</dbReference>
<reference evidence="14" key="1">
    <citation type="journal article" date="2019" name="Int. J. Syst. Evol. Microbiol.">
        <title>The Global Catalogue of Microorganisms (GCM) 10K type strain sequencing project: providing services to taxonomists for standard genome sequencing and annotation.</title>
        <authorList>
            <consortium name="The Broad Institute Genomics Platform"/>
            <consortium name="The Broad Institute Genome Sequencing Center for Infectious Disease"/>
            <person name="Wu L."/>
            <person name="Ma J."/>
        </authorList>
    </citation>
    <scope>NUCLEOTIDE SEQUENCE [LARGE SCALE GENOMIC DNA]</scope>
    <source>
        <strain evidence="14">KCTC 42730</strain>
    </source>
</reference>
<evidence type="ECO:0000256" key="7">
    <source>
        <dbReference type="ARBA" id="ARBA00022982"/>
    </source>
</evidence>
<dbReference type="InterPro" id="IPR029039">
    <property type="entry name" value="Flavoprotein-like_sf"/>
</dbReference>
<comment type="subunit">
    <text evidence="10">Alpha(8)-beta(8). The alpha component is a flavoprotein, the beta component is a hemoprotein.</text>
</comment>
<dbReference type="SUPFAM" id="SSF52218">
    <property type="entry name" value="Flavoproteins"/>
    <property type="match status" value="1"/>
</dbReference>